<dbReference type="Gene3D" id="3.30.450.20">
    <property type="entry name" value="PAS domain"/>
    <property type="match status" value="1"/>
</dbReference>
<feature type="transmembrane region" description="Helical" evidence="1">
    <location>
        <begin position="374"/>
        <end position="400"/>
    </location>
</feature>
<evidence type="ECO:0000313" key="5">
    <source>
        <dbReference type="Proteomes" id="UP000261111"/>
    </source>
</evidence>
<dbReference type="Pfam" id="PF00990">
    <property type="entry name" value="GGDEF"/>
    <property type="match status" value="1"/>
</dbReference>
<dbReference type="SMART" id="SM00052">
    <property type="entry name" value="EAL"/>
    <property type="match status" value="1"/>
</dbReference>
<evidence type="ECO:0000256" key="1">
    <source>
        <dbReference type="SAM" id="Phobius"/>
    </source>
</evidence>
<dbReference type="InterPro" id="IPR035919">
    <property type="entry name" value="EAL_sf"/>
</dbReference>
<accession>A0A3E2WWK1</accession>
<dbReference type="PROSITE" id="PS50887">
    <property type="entry name" value="GGDEF"/>
    <property type="match status" value="1"/>
</dbReference>
<dbReference type="SUPFAM" id="SSF55073">
    <property type="entry name" value="Nucleotide cyclase"/>
    <property type="match status" value="1"/>
</dbReference>
<dbReference type="SUPFAM" id="SSF141868">
    <property type="entry name" value="EAL domain-like"/>
    <property type="match status" value="1"/>
</dbReference>
<dbReference type="PANTHER" id="PTHR33121:SF70">
    <property type="entry name" value="SIGNALING PROTEIN YKOW"/>
    <property type="match status" value="1"/>
</dbReference>
<dbReference type="InterPro" id="IPR043128">
    <property type="entry name" value="Rev_trsase/Diguanyl_cyclase"/>
</dbReference>
<dbReference type="Gene3D" id="3.30.70.270">
    <property type="match status" value="1"/>
</dbReference>
<dbReference type="CDD" id="cd01949">
    <property type="entry name" value="GGDEF"/>
    <property type="match status" value="1"/>
</dbReference>
<dbReference type="InterPro" id="IPR050706">
    <property type="entry name" value="Cyclic-di-GMP_PDE-like"/>
</dbReference>
<dbReference type="EMBL" id="QVIA01000009">
    <property type="protein sequence ID" value="RGC32335.1"/>
    <property type="molecule type" value="Genomic_DNA"/>
</dbReference>
<dbReference type="InterPro" id="IPR001633">
    <property type="entry name" value="EAL_dom"/>
</dbReference>
<organism evidence="4 5">
    <name type="scientific">Hungatella hathewayi</name>
    <dbReference type="NCBI Taxonomy" id="154046"/>
    <lineage>
        <taxon>Bacteria</taxon>
        <taxon>Bacillati</taxon>
        <taxon>Bacillota</taxon>
        <taxon>Clostridia</taxon>
        <taxon>Lachnospirales</taxon>
        <taxon>Lachnospiraceae</taxon>
        <taxon>Hungatella</taxon>
    </lineage>
</organism>
<dbReference type="CDD" id="cd01948">
    <property type="entry name" value="EAL"/>
    <property type="match status" value="1"/>
</dbReference>
<comment type="caution">
    <text evidence="4">The sequence shown here is derived from an EMBL/GenBank/DDBJ whole genome shotgun (WGS) entry which is preliminary data.</text>
</comment>
<dbReference type="SMART" id="SM00267">
    <property type="entry name" value="GGDEF"/>
    <property type="match status" value="1"/>
</dbReference>
<dbReference type="Proteomes" id="UP000261111">
    <property type="component" value="Unassembled WGS sequence"/>
</dbReference>
<keyword evidence="1" id="KW-0812">Transmembrane</keyword>
<proteinExistence type="predicted"/>
<reference evidence="4 5" key="1">
    <citation type="submission" date="2018-08" db="EMBL/GenBank/DDBJ databases">
        <title>A genome reference for cultivated species of the human gut microbiota.</title>
        <authorList>
            <person name="Zou Y."/>
            <person name="Xue W."/>
            <person name="Luo G."/>
        </authorList>
    </citation>
    <scope>NUCLEOTIDE SEQUENCE [LARGE SCALE GENOMIC DNA]</scope>
    <source>
        <strain evidence="4 5">AF19-21</strain>
    </source>
</reference>
<dbReference type="NCBIfam" id="TIGR00254">
    <property type="entry name" value="GGDEF"/>
    <property type="match status" value="1"/>
</dbReference>
<dbReference type="GeneID" id="93334180"/>
<protein>
    <submittedName>
        <fullName evidence="4">Bifunctional diguanylate cyclase/phosphodiesterase</fullName>
    </submittedName>
</protein>
<dbReference type="PANTHER" id="PTHR33121">
    <property type="entry name" value="CYCLIC DI-GMP PHOSPHODIESTERASE PDEF"/>
    <property type="match status" value="1"/>
</dbReference>
<dbReference type="RefSeq" id="WP_025657470.1">
    <property type="nucleotide sequence ID" value="NZ_QVIA01000009.1"/>
</dbReference>
<dbReference type="InterPro" id="IPR029787">
    <property type="entry name" value="Nucleotide_cyclase"/>
</dbReference>
<feature type="domain" description="EAL" evidence="2">
    <location>
        <begin position="738"/>
        <end position="988"/>
    </location>
</feature>
<name>A0A3E2WWK1_9FIRM</name>
<feature type="domain" description="GGDEF" evidence="3">
    <location>
        <begin position="594"/>
        <end position="729"/>
    </location>
</feature>
<dbReference type="AlphaFoldDB" id="A0A3E2WWK1"/>
<dbReference type="InterPro" id="IPR000160">
    <property type="entry name" value="GGDEF_dom"/>
</dbReference>
<dbReference type="Gene3D" id="3.20.20.450">
    <property type="entry name" value="EAL domain"/>
    <property type="match status" value="1"/>
</dbReference>
<evidence type="ECO:0000313" key="4">
    <source>
        <dbReference type="EMBL" id="RGC32335.1"/>
    </source>
</evidence>
<keyword evidence="1" id="KW-1133">Transmembrane helix</keyword>
<feature type="transmembrane region" description="Helical" evidence="1">
    <location>
        <begin position="20"/>
        <end position="40"/>
    </location>
</feature>
<dbReference type="Pfam" id="PF00563">
    <property type="entry name" value="EAL"/>
    <property type="match status" value="1"/>
</dbReference>
<keyword evidence="1" id="KW-0472">Membrane</keyword>
<gene>
    <name evidence="4" type="ORF">DWX41_09725</name>
</gene>
<evidence type="ECO:0000259" key="3">
    <source>
        <dbReference type="PROSITE" id="PS50887"/>
    </source>
</evidence>
<evidence type="ECO:0000259" key="2">
    <source>
        <dbReference type="PROSITE" id="PS50883"/>
    </source>
</evidence>
<dbReference type="PROSITE" id="PS50883">
    <property type="entry name" value="EAL"/>
    <property type="match status" value="1"/>
</dbReference>
<sequence>MQINRQKAQPILKRMLIPMVLLTLIEVMLLSGTFIFGGAIQELDENAKGIVQGKVANRSSYLQNEMINSWSNVSYTVQLINETAEKLDHDGTIDLDNIGKNSNACFPLVSEISGNLIEMLRSNKVTGAFVVFNNDDPKELREQESFSRPGVYFRDLDPDTSVSVRNSDLLIERGSVDLVHSLDIATDSAWKPQFVFTREHEETYNLFLNPQEQGYENPEAASLTELGYWGKPHTLTDDDKMMISYTVPLITGKGKVYGTLGMEITLDYLSTMLPSEELMEDKPASYLLIVQDAKTNEYRTVYSSDSSIAPDMEKLDVSQSSDGNFYFNGTDHERYFMDMEYFQLYDSNGPFESDRWGLAGAVKESDLTEFSNHIMSYIIVAIILTIIMGIAGSVLVSFMISRPIHLVSKHMQQMNRKSKIGLPRTNIYEFDQMEESIEKLSRDVIDSATKFAQILNKASIRIAGFEIDMDNRTLFLTDGFFDIFGLKGSIASNMDVQTFIMEMKELDIYKAEEAEDYILYKIPDGEKETYVRLSYSGLEDRRAIGIVEDITKTIQEKQLIEHERDHDLLTGLKNRRAFQRIMQQLFEKGESCLKKAALVMMDLDNLKQINDKFGHDYGDKYIQAAADSFRKYTPSNTIISRNSGDEFYLFFYGYDSEEDITRILSGLKKGIDEEYILLPPMQRLKIKMSGGISWYPRDSRHYEQLLQFSDFAMYQVKHSTKGEISDFDLGAYHSEEYISQNRRELSELLEREKVEYYFQPIVDAHTGRIFAYEALMRGTMPTLRNPSEILALAREEHKLDKVEELTWKMASTTFVQHVKNQRIRPDCKVFINSLADYRVSNRMIEFIESECKGYLDHFVFEITEYAEADKEAMDVKRVLVNRWDSDFALDDYGSGYNGERILLELAPKYIKIDREIISGIHDNIDKQKIVENTISYAKERNIKVIAEGIETEKEMHKVIELGVDYMQGYYLARPFLEPPQISEYIVEQIKKD</sequence>
<dbReference type="GO" id="GO:0071111">
    <property type="term" value="F:cyclic-guanylate-specific phosphodiesterase activity"/>
    <property type="evidence" value="ECO:0007669"/>
    <property type="project" value="InterPro"/>
</dbReference>